<keyword evidence="5" id="KW-1185">Reference proteome</keyword>
<dbReference type="PANTHER" id="PTHR20883:SF15">
    <property type="entry name" value="PHYTANOYL-COA DIOXYGENASE DOMAIN-CONTAINING PROTEIN 1"/>
    <property type="match status" value="1"/>
</dbReference>
<organism evidence="5 6">
    <name type="scientific">Saccoglossus kowalevskii</name>
    <name type="common">Acorn worm</name>
    <dbReference type="NCBI Taxonomy" id="10224"/>
    <lineage>
        <taxon>Eukaryota</taxon>
        <taxon>Metazoa</taxon>
        <taxon>Hemichordata</taxon>
        <taxon>Enteropneusta</taxon>
        <taxon>Harrimaniidae</taxon>
        <taxon>Saccoglossus</taxon>
    </lineage>
</organism>
<proteinExistence type="inferred from homology"/>
<evidence type="ECO:0000256" key="1">
    <source>
        <dbReference type="ARBA" id="ARBA00001962"/>
    </source>
</evidence>
<evidence type="ECO:0000256" key="4">
    <source>
        <dbReference type="ARBA" id="ARBA00038356"/>
    </source>
</evidence>
<dbReference type="InterPro" id="IPR008775">
    <property type="entry name" value="Phytyl_CoA_dOase-like"/>
</dbReference>
<dbReference type="Proteomes" id="UP000694865">
    <property type="component" value="Unplaced"/>
</dbReference>
<comment type="cofactor">
    <cofactor evidence="1">
        <name>Fe cation</name>
        <dbReference type="ChEBI" id="CHEBI:24875"/>
    </cofactor>
</comment>
<name>A0ABM0MMQ9_SACKO</name>
<evidence type="ECO:0000313" key="5">
    <source>
        <dbReference type="Proteomes" id="UP000694865"/>
    </source>
</evidence>
<protein>
    <submittedName>
        <fullName evidence="6">Phytanoyl-CoA dioxygenase domain-containing protein 1-like</fullName>
    </submittedName>
</protein>
<keyword evidence="3" id="KW-0408">Iron</keyword>
<gene>
    <name evidence="6" type="primary">LOC102803699</name>
</gene>
<dbReference type="Gene3D" id="2.60.120.620">
    <property type="entry name" value="q2cbj1_9rhob like domain"/>
    <property type="match status" value="2"/>
</dbReference>
<dbReference type="PANTHER" id="PTHR20883">
    <property type="entry name" value="PHYTANOYL-COA DIOXYGENASE DOMAIN CONTAINING 1"/>
    <property type="match status" value="1"/>
</dbReference>
<evidence type="ECO:0000256" key="2">
    <source>
        <dbReference type="ARBA" id="ARBA00022723"/>
    </source>
</evidence>
<keyword evidence="2" id="KW-0479">Metal-binding</keyword>
<evidence type="ECO:0000256" key="3">
    <source>
        <dbReference type="ARBA" id="ARBA00023004"/>
    </source>
</evidence>
<sequence length="203" mass="23162">MDENRVKEFKDNGYIVVENVLTETEADELRAECHSLIEKMNPKEHLSAEFVTGEKQTTDDYFLTSNDKIRFFFEKGTIGENGDLLRDKHLSLNKIGHALHALNPKFKEVTHKQIVQDIARAIGFQKPVIAQGMYIFKQPGIGGEGSMVVIHGEVIHKSELNTSDKSRHIYTFHICESHNTTYSKRNWLQPSESLPFPALYTEG</sequence>
<dbReference type="RefSeq" id="XP_006821300.1">
    <property type="nucleotide sequence ID" value="XM_006821237.1"/>
</dbReference>
<dbReference type="Pfam" id="PF05721">
    <property type="entry name" value="PhyH"/>
    <property type="match status" value="1"/>
</dbReference>
<dbReference type="GeneID" id="102803699"/>
<accession>A0ABM0MMQ9</accession>
<comment type="similarity">
    <text evidence="4">Belongs to the PhyH family. PHYHD1 subfamily.</text>
</comment>
<dbReference type="SUPFAM" id="SSF51197">
    <property type="entry name" value="Clavaminate synthase-like"/>
    <property type="match status" value="1"/>
</dbReference>
<evidence type="ECO:0000313" key="6">
    <source>
        <dbReference type="RefSeq" id="XP_006821300.1"/>
    </source>
</evidence>
<reference evidence="6" key="1">
    <citation type="submission" date="2025-08" db="UniProtKB">
        <authorList>
            <consortium name="RefSeq"/>
        </authorList>
    </citation>
    <scope>IDENTIFICATION</scope>
    <source>
        <tissue evidence="6">Testes</tissue>
    </source>
</reference>